<feature type="signal peptide" evidence="4">
    <location>
        <begin position="1"/>
        <end position="21"/>
    </location>
</feature>
<dbReference type="EMBL" id="JABFDY010000025">
    <property type="protein sequence ID" value="KAF7689002.1"/>
    <property type="molecule type" value="Genomic_DNA"/>
</dbReference>
<gene>
    <name evidence="6" type="ORF">HF521_013809</name>
</gene>
<protein>
    <recommendedName>
        <fullName evidence="5">C1q domain-containing protein</fullName>
    </recommendedName>
</protein>
<dbReference type="InterPro" id="IPR050822">
    <property type="entry name" value="Cerebellin_Synaptic_Org"/>
</dbReference>
<dbReference type="SUPFAM" id="SSF49842">
    <property type="entry name" value="TNF-like"/>
    <property type="match status" value="1"/>
</dbReference>
<evidence type="ECO:0000313" key="7">
    <source>
        <dbReference type="Proteomes" id="UP000606274"/>
    </source>
</evidence>
<evidence type="ECO:0000256" key="3">
    <source>
        <dbReference type="ARBA" id="ARBA00022729"/>
    </source>
</evidence>
<dbReference type="PANTHER" id="PTHR22923:SF102">
    <property type="entry name" value="CEREBELLIN 13-RELATED"/>
    <property type="match status" value="1"/>
</dbReference>
<keyword evidence="2" id="KW-0964">Secreted</keyword>
<name>A0A8T0AAF9_SILME</name>
<dbReference type="InterPro" id="IPR001073">
    <property type="entry name" value="C1q_dom"/>
</dbReference>
<keyword evidence="7" id="KW-1185">Reference proteome</keyword>
<evidence type="ECO:0000256" key="1">
    <source>
        <dbReference type="ARBA" id="ARBA00004613"/>
    </source>
</evidence>
<dbReference type="PANTHER" id="PTHR22923">
    <property type="entry name" value="CEREBELLIN-RELATED"/>
    <property type="match status" value="1"/>
</dbReference>
<dbReference type="Gene3D" id="2.60.120.40">
    <property type="match status" value="1"/>
</dbReference>
<evidence type="ECO:0000256" key="4">
    <source>
        <dbReference type="SAM" id="SignalP"/>
    </source>
</evidence>
<feature type="domain" description="C1q" evidence="5">
    <location>
        <begin position="87"/>
        <end position="224"/>
    </location>
</feature>
<dbReference type="AlphaFoldDB" id="A0A8T0AAF9"/>
<dbReference type="Proteomes" id="UP000606274">
    <property type="component" value="Unassembled WGS sequence"/>
</dbReference>
<comment type="subcellular location">
    <subcellularLocation>
        <location evidence="1">Secreted</location>
    </subcellularLocation>
</comment>
<comment type="caution">
    <text evidence="6">The sequence shown here is derived from an EMBL/GenBank/DDBJ whole genome shotgun (WGS) entry which is preliminary data.</text>
</comment>
<evidence type="ECO:0000313" key="6">
    <source>
        <dbReference type="EMBL" id="KAF7689002.1"/>
    </source>
</evidence>
<accession>A0A8T0AAF9</accession>
<feature type="chain" id="PRO_5035925680" description="C1q domain-containing protein" evidence="4">
    <location>
        <begin position="22"/>
        <end position="224"/>
    </location>
</feature>
<organism evidence="6 7">
    <name type="scientific">Silurus meridionalis</name>
    <name type="common">Southern catfish</name>
    <name type="synonym">Silurus soldatovi meridionalis</name>
    <dbReference type="NCBI Taxonomy" id="175797"/>
    <lineage>
        <taxon>Eukaryota</taxon>
        <taxon>Metazoa</taxon>
        <taxon>Chordata</taxon>
        <taxon>Craniata</taxon>
        <taxon>Vertebrata</taxon>
        <taxon>Euteleostomi</taxon>
        <taxon>Actinopterygii</taxon>
        <taxon>Neopterygii</taxon>
        <taxon>Teleostei</taxon>
        <taxon>Ostariophysi</taxon>
        <taxon>Siluriformes</taxon>
        <taxon>Siluridae</taxon>
        <taxon>Silurus</taxon>
    </lineage>
</organism>
<dbReference type="OrthoDB" id="6154955at2759"/>
<dbReference type="SMART" id="SM00110">
    <property type="entry name" value="C1Q"/>
    <property type="match status" value="1"/>
</dbReference>
<proteinExistence type="predicted"/>
<evidence type="ECO:0000259" key="5">
    <source>
        <dbReference type="PROSITE" id="PS50871"/>
    </source>
</evidence>
<keyword evidence="3 4" id="KW-0732">Signal</keyword>
<evidence type="ECO:0000256" key="2">
    <source>
        <dbReference type="ARBA" id="ARBA00022525"/>
    </source>
</evidence>
<dbReference type="GO" id="GO:0005576">
    <property type="term" value="C:extracellular region"/>
    <property type="evidence" value="ECO:0007669"/>
    <property type="project" value="UniProtKB-SubCell"/>
</dbReference>
<sequence length="224" mass="25343">MERIAFHVLITFLLMPEPSLLQETEMKGTSQDVCYEMKQLRELLYQQVAALSELKVKMEYMEKENTAQAAELMVVKKELESVKKQNAERPKVAFSAGLSPGQKGPFNVETTLIYSKVVSNIGGAYNPYTGVFTAPVKGVYYIRFTAAAYSSNNYNMGVHLYKNTEHLMHLGEYDKDGTARHVSSALVLNLEVGDVMYLRLLTNYALYDDAMLRNTFSGFLIFPF</sequence>
<dbReference type="InterPro" id="IPR008983">
    <property type="entry name" value="Tumour_necrosis_fac-like_dom"/>
</dbReference>
<dbReference type="PROSITE" id="PS50871">
    <property type="entry name" value="C1Q"/>
    <property type="match status" value="1"/>
</dbReference>
<dbReference type="Pfam" id="PF00386">
    <property type="entry name" value="C1q"/>
    <property type="match status" value="1"/>
</dbReference>
<dbReference type="PRINTS" id="PR00007">
    <property type="entry name" value="COMPLEMNTC1Q"/>
</dbReference>
<reference evidence="6" key="1">
    <citation type="submission" date="2020-08" db="EMBL/GenBank/DDBJ databases">
        <title>Chromosome-level assembly of Southern catfish (Silurus meridionalis) provides insights into visual adaptation to the nocturnal and benthic lifestyles.</title>
        <authorList>
            <person name="Zhang Y."/>
            <person name="Wang D."/>
            <person name="Peng Z."/>
        </authorList>
    </citation>
    <scope>NUCLEOTIDE SEQUENCE</scope>
    <source>
        <strain evidence="6">SWU-2019-XX</strain>
        <tissue evidence="6">Muscle</tissue>
    </source>
</reference>